<evidence type="ECO:0000256" key="2">
    <source>
        <dbReference type="ARBA" id="ARBA00006434"/>
    </source>
</evidence>
<evidence type="ECO:0000256" key="4">
    <source>
        <dbReference type="ARBA" id="ARBA00022475"/>
    </source>
</evidence>
<proteinExistence type="inferred from homology"/>
<dbReference type="PANTHER" id="PTHR48086">
    <property type="entry name" value="SODIUM/PROLINE SYMPORTER-RELATED"/>
    <property type="match status" value="1"/>
</dbReference>
<dbReference type="GO" id="GO:0015193">
    <property type="term" value="F:L-proline transmembrane transporter activity"/>
    <property type="evidence" value="ECO:0007669"/>
    <property type="project" value="TreeGrafter"/>
</dbReference>
<keyword evidence="3" id="KW-0813">Transport</keyword>
<comment type="catalytic activity">
    <reaction evidence="12">
        <text>L-proline(in) + Na(+)(in) = L-proline(out) + Na(+)(out)</text>
        <dbReference type="Rhea" id="RHEA:28967"/>
        <dbReference type="ChEBI" id="CHEBI:29101"/>
        <dbReference type="ChEBI" id="CHEBI:60039"/>
    </reaction>
</comment>
<feature type="transmembrane region" description="Helical" evidence="14">
    <location>
        <begin position="71"/>
        <end position="91"/>
    </location>
</feature>
<evidence type="ECO:0000256" key="8">
    <source>
        <dbReference type="ARBA" id="ARBA00023053"/>
    </source>
</evidence>
<organism evidence="15 16">
    <name type="scientific">Fusobacterium animalis ATCC 51191</name>
    <dbReference type="NCBI Taxonomy" id="997347"/>
    <lineage>
        <taxon>Bacteria</taxon>
        <taxon>Fusobacteriati</taxon>
        <taxon>Fusobacteriota</taxon>
        <taxon>Fusobacteriia</taxon>
        <taxon>Fusobacteriales</taxon>
        <taxon>Fusobacteriaceae</taxon>
        <taxon>Fusobacterium</taxon>
    </lineage>
</organism>
<comment type="similarity">
    <text evidence="2 13">Belongs to the sodium:solute symporter (SSF) (TC 2.A.21) family.</text>
</comment>
<keyword evidence="9" id="KW-0406">Ion transport</keyword>
<comment type="caution">
    <text evidence="15">The sequence shown here is derived from an EMBL/GenBank/DDBJ whole genome shotgun (WGS) entry which is preliminary data.</text>
</comment>
<feature type="transmembrane region" description="Helical" evidence="14">
    <location>
        <begin position="138"/>
        <end position="162"/>
    </location>
</feature>
<gene>
    <name evidence="15" type="primary">putP4</name>
    <name evidence="15" type="ORF">HMPREF9094_2694</name>
</gene>
<reference evidence="15 16" key="1">
    <citation type="submission" date="2011-05" db="EMBL/GenBank/DDBJ databases">
        <authorList>
            <person name="Muzny D."/>
            <person name="Qin X."/>
            <person name="Deng J."/>
            <person name="Jiang H."/>
            <person name="Liu Y."/>
            <person name="Qu J."/>
            <person name="Song X.-Z."/>
            <person name="Zhang L."/>
            <person name="Thornton R."/>
            <person name="Coyle M."/>
            <person name="Francisco L."/>
            <person name="Jackson L."/>
            <person name="Javaid M."/>
            <person name="Korchina V."/>
            <person name="Kovar C."/>
            <person name="Mata R."/>
            <person name="Mathew T."/>
            <person name="Ngo R."/>
            <person name="Nguyen L."/>
            <person name="Nguyen N."/>
            <person name="Okwuonu G."/>
            <person name="Ongeri F."/>
            <person name="Pham C."/>
            <person name="Simmons D."/>
            <person name="Wilczek-Boney K."/>
            <person name="Hale W."/>
            <person name="Jakkamsetti A."/>
            <person name="Pham P."/>
            <person name="Ruth R."/>
            <person name="San Lucas F."/>
            <person name="Warren J."/>
            <person name="Zhang J."/>
            <person name="Zhao Z."/>
            <person name="Zhou C."/>
            <person name="Zhu D."/>
            <person name="Lee S."/>
            <person name="Bess C."/>
            <person name="Blankenburg K."/>
            <person name="Forbes L."/>
            <person name="Fu Q."/>
            <person name="Gubbala S."/>
            <person name="Hirani K."/>
            <person name="Jayaseelan J.C."/>
            <person name="Lara F."/>
            <person name="Munidasa M."/>
            <person name="Palculict T."/>
            <person name="Patil S."/>
            <person name="Pu L.-L."/>
            <person name="Saada N."/>
            <person name="Tang L."/>
            <person name="Weissenberger G."/>
            <person name="Zhu Y."/>
            <person name="Hemphill L."/>
            <person name="Shang Y."/>
            <person name="Youmans B."/>
            <person name="Ayvaz T."/>
            <person name="Ross M."/>
            <person name="Santibanez J."/>
            <person name="Aqrawi P."/>
            <person name="Gross S."/>
            <person name="Joshi V."/>
            <person name="Fowler G."/>
            <person name="Nazareth L."/>
            <person name="Reid J."/>
            <person name="Worley K."/>
            <person name="Petrosino J."/>
            <person name="Highlander S."/>
            <person name="Gibbs R."/>
        </authorList>
    </citation>
    <scope>NUCLEOTIDE SEQUENCE [LARGE SCALE GENOMIC DNA]</scope>
    <source>
        <strain evidence="15 16">ATCC 51191</strain>
    </source>
</reference>
<dbReference type="InterPro" id="IPR001734">
    <property type="entry name" value="Na/solute_symporter"/>
</dbReference>
<keyword evidence="5 14" id="KW-0812">Transmembrane</keyword>
<keyword evidence="7 14" id="KW-1133">Transmembrane helix</keyword>
<feature type="non-terminal residue" evidence="15">
    <location>
        <position position="196"/>
    </location>
</feature>
<sequence length="196" mass="21363">MLIITWLITFVVVVGIGIYAGTKIKSSNQWSGGDRSLGVVSLGCIFAAWQIGGMAIVGAAQNGYNLGISGAWYSIAGSFYFIVLAFFAKIIRERMPGESVPKYLQIRFDTKTSKLYSYAWIIYGFFYIPIQLKTVSSIISIVVPELNAILIMLIGVTVAVLYTSFSGMKGASAVGRVVCIGIYILLIIFTIITLQK</sequence>
<keyword evidence="11" id="KW-0739">Sodium transport</keyword>
<evidence type="ECO:0000256" key="6">
    <source>
        <dbReference type="ARBA" id="ARBA00022847"/>
    </source>
</evidence>
<evidence type="ECO:0000256" key="11">
    <source>
        <dbReference type="ARBA" id="ARBA00023201"/>
    </source>
</evidence>
<feature type="transmembrane region" description="Helical" evidence="14">
    <location>
        <begin position="115"/>
        <end position="132"/>
    </location>
</feature>
<protein>
    <submittedName>
        <fullName evidence="15">Sodium/proline symporter</fullName>
    </submittedName>
</protein>
<evidence type="ECO:0000256" key="1">
    <source>
        <dbReference type="ARBA" id="ARBA00004651"/>
    </source>
</evidence>
<evidence type="ECO:0000256" key="5">
    <source>
        <dbReference type="ARBA" id="ARBA00022692"/>
    </source>
</evidence>
<dbReference type="HOGENOM" id="CLU_1392802_0_0_0"/>
<evidence type="ECO:0000256" key="9">
    <source>
        <dbReference type="ARBA" id="ARBA00023065"/>
    </source>
</evidence>
<dbReference type="InterPro" id="IPR038377">
    <property type="entry name" value="Na/Glc_symporter_sf"/>
</dbReference>
<evidence type="ECO:0000256" key="7">
    <source>
        <dbReference type="ARBA" id="ARBA00022989"/>
    </source>
</evidence>
<evidence type="ECO:0000256" key="10">
    <source>
        <dbReference type="ARBA" id="ARBA00023136"/>
    </source>
</evidence>
<evidence type="ECO:0000313" key="16">
    <source>
        <dbReference type="Proteomes" id="UP000005392"/>
    </source>
</evidence>
<dbReference type="Pfam" id="PF00474">
    <property type="entry name" value="SSF"/>
    <property type="match status" value="1"/>
</dbReference>
<evidence type="ECO:0000256" key="13">
    <source>
        <dbReference type="RuleBase" id="RU362091"/>
    </source>
</evidence>
<evidence type="ECO:0000256" key="12">
    <source>
        <dbReference type="ARBA" id="ARBA00033708"/>
    </source>
</evidence>
<accession>F9ERY9</accession>
<dbReference type="GO" id="GO:0015824">
    <property type="term" value="P:proline transport"/>
    <property type="evidence" value="ECO:0007669"/>
    <property type="project" value="TreeGrafter"/>
</dbReference>
<keyword evidence="4" id="KW-1003">Cell membrane</keyword>
<dbReference type="Gene3D" id="1.20.1730.10">
    <property type="entry name" value="Sodium/glucose cotransporter"/>
    <property type="match status" value="1"/>
</dbReference>
<keyword evidence="8" id="KW-0915">Sodium</keyword>
<dbReference type="AlphaFoldDB" id="F9ERY9"/>
<dbReference type="EMBL" id="AFQD01000690">
    <property type="protein sequence ID" value="EGQ74764.1"/>
    <property type="molecule type" value="Genomic_DNA"/>
</dbReference>
<evidence type="ECO:0000313" key="15">
    <source>
        <dbReference type="EMBL" id="EGQ74764.1"/>
    </source>
</evidence>
<keyword evidence="10 14" id="KW-0472">Membrane</keyword>
<dbReference type="PROSITE" id="PS50283">
    <property type="entry name" value="NA_SOLUT_SYMP_3"/>
    <property type="match status" value="1"/>
</dbReference>
<name>F9ERY9_9FUSO</name>
<feature type="transmembrane region" description="Helical" evidence="14">
    <location>
        <begin position="6"/>
        <end position="24"/>
    </location>
</feature>
<feature type="transmembrane region" description="Helical" evidence="14">
    <location>
        <begin position="174"/>
        <end position="194"/>
    </location>
</feature>
<keyword evidence="6" id="KW-0769">Symport</keyword>
<evidence type="ECO:0000256" key="14">
    <source>
        <dbReference type="SAM" id="Phobius"/>
    </source>
</evidence>
<feature type="transmembrane region" description="Helical" evidence="14">
    <location>
        <begin position="36"/>
        <end position="59"/>
    </location>
</feature>
<dbReference type="Proteomes" id="UP000005392">
    <property type="component" value="Unassembled WGS sequence"/>
</dbReference>
<comment type="subcellular location">
    <subcellularLocation>
        <location evidence="1">Cell membrane</location>
        <topology evidence="1">Multi-pass membrane protein</topology>
    </subcellularLocation>
</comment>
<dbReference type="GO" id="GO:0005886">
    <property type="term" value="C:plasma membrane"/>
    <property type="evidence" value="ECO:0007669"/>
    <property type="project" value="UniProtKB-SubCell"/>
</dbReference>
<dbReference type="InterPro" id="IPR050277">
    <property type="entry name" value="Sodium:Solute_Symporter"/>
</dbReference>
<keyword evidence="16" id="KW-1185">Reference proteome</keyword>
<dbReference type="PANTHER" id="PTHR48086:SF3">
    <property type="entry name" value="SODIUM_PROLINE SYMPORTER"/>
    <property type="match status" value="1"/>
</dbReference>
<dbReference type="GO" id="GO:0005298">
    <property type="term" value="F:proline:sodium symporter activity"/>
    <property type="evidence" value="ECO:0007669"/>
    <property type="project" value="TreeGrafter"/>
</dbReference>
<evidence type="ECO:0000256" key="3">
    <source>
        <dbReference type="ARBA" id="ARBA00022448"/>
    </source>
</evidence>